<reference evidence="4 5" key="1">
    <citation type="submission" date="2016-04" db="EMBL/GenBank/DDBJ databases">
        <title>Complete genome sequence of Dokdonella koreensis DS-123T.</title>
        <authorList>
            <person name="Kim J.F."/>
            <person name="Lee H."/>
            <person name="Kwak M.-J."/>
        </authorList>
    </citation>
    <scope>NUCLEOTIDE SEQUENCE [LARGE SCALE GENOMIC DNA]</scope>
    <source>
        <strain evidence="4 5">DS-123</strain>
    </source>
</reference>
<dbReference type="EMBL" id="CP015249">
    <property type="protein sequence ID" value="ANB17909.1"/>
    <property type="molecule type" value="Genomic_DNA"/>
</dbReference>
<dbReference type="InterPro" id="IPR044672">
    <property type="entry name" value="MOCS2A"/>
</dbReference>
<dbReference type="GO" id="GO:0000166">
    <property type="term" value="F:nucleotide binding"/>
    <property type="evidence" value="ECO:0007669"/>
    <property type="project" value="UniProtKB-KW"/>
</dbReference>
<organism evidence="4 5">
    <name type="scientific">Dokdonella koreensis DS-123</name>
    <dbReference type="NCBI Taxonomy" id="1300342"/>
    <lineage>
        <taxon>Bacteria</taxon>
        <taxon>Pseudomonadati</taxon>
        <taxon>Pseudomonadota</taxon>
        <taxon>Gammaproteobacteria</taxon>
        <taxon>Lysobacterales</taxon>
        <taxon>Rhodanobacteraceae</taxon>
        <taxon>Dokdonella</taxon>
    </lineage>
</organism>
<dbReference type="SUPFAM" id="SSF54285">
    <property type="entry name" value="MoaD/ThiS"/>
    <property type="match status" value="1"/>
</dbReference>
<dbReference type="PATRIC" id="fig|1300342.3.peg.1843"/>
<dbReference type="STRING" id="1300342.I596_1886"/>
<comment type="similarity">
    <text evidence="2">Belongs to the MoaD family.</text>
</comment>
<sequence>MNYRLLYFASLADAAGCAEESVASDTHDPRALYAELRARHGFVFDATRLRVAINGAFGGWNDTLADGDEIAFIPPVSGG</sequence>
<evidence type="ECO:0000313" key="4">
    <source>
        <dbReference type="EMBL" id="ANB17909.1"/>
    </source>
</evidence>
<evidence type="ECO:0000256" key="1">
    <source>
        <dbReference type="ARBA" id="ARBA00022741"/>
    </source>
</evidence>
<dbReference type="RefSeq" id="WP_067646554.1">
    <property type="nucleotide sequence ID" value="NZ_CP015249.1"/>
</dbReference>
<dbReference type="GO" id="GO:1990133">
    <property type="term" value="C:molybdopterin adenylyltransferase complex"/>
    <property type="evidence" value="ECO:0007669"/>
    <property type="project" value="TreeGrafter"/>
</dbReference>
<dbReference type="Pfam" id="PF02597">
    <property type="entry name" value="ThiS"/>
    <property type="match status" value="1"/>
</dbReference>
<dbReference type="Gene3D" id="3.10.20.30">
    <property type="match status" value="1"/>
</dbReference>
<evidence type="ECO:0000313" key="5">
    <source>
        <dbReference type="Proteomes" id="UP000076830"/>
    </source>
</evidence>
<dbReference type="KEGG" id="dko:I596_1886"/>
<evidence type="ECO:0000256" key="3">
    <source>
        <dbReference type="ARBA" id="ARBA00024247"/>
    </source>
</evidence>
<gene>
    <name evidence="4" type="ORF">I596_1886</name>
</gene>
<dbReference type="AlphaFoldDB" id="A0A160DU18"/>
<dbReference type="PANTHER" id="PTHR33359">
    <property type="entry name" value="MOLYBDOPTERIN SYNTHASE SULFUR CARRIER SUBUNIT"/>
    <property type="match status" value="1"/>
</dbReference>
<proteinExistence type="inferred from homology"/>
<dbReference type="CDD" id="cd00754">
    <property type="entry name" value="Ubl_MoaD"/>
    <property type="match status" value="1"/>
</dbReference>
<dbReference type="OrthoDB" id="9801945at2"/>
<accession>A0A160DU18</accession>
<keyword evidence="5" id="KW-1185">Reference proteome</keyword>
<keyword evidence="1" id="KW-0547">Nucleotide-binding</keyword>
<protein>
    <recommendedName>
        <fullName evidence="3">Molybdopterin synthase sulfur carrier subunit</fullName>
    </recommendedName>
</protein>
<dbReference type="GO" id="GO:0006777">
    <property type="term" value="P:Mo-molybdopterin cofactor biosynthetic process"/>
    <property type="evidence" value="ECO:0007669"/>
    <property type="project" value="InterPro"/>
</dbReference>
<dbReference type="PANTHER" id="PTHR33359:SF1">
    <property type="entry name" value="MOLYBDOPTERIN SYNTHASE SULFUR CARRIER SUBUNIT"/>
    <property type="match status" value="1"/>
</dbReference>
<name>A0A160DU18_9GAMM</name>
<dbReference type="InterPro" id="IPR016155">
    <property type="entry name" value="Mopterin_synth/thiamin_S_b"/>
</dbReference>
<dbReference type="Proteomes" id="UP000076830">
    <property type="component" value="Chromosome"/>
</dbReference>
<dbReference type="InterPro" id="IPR012675">
    <property type="entry name" value="Beta-grasp_dom_sf"/>
</dbReference>
<evidence type="ECO:0000256" key="2">
    <source>
        <dbReference type="ARBA" id="ARBA00024200"/>
    </source>
</evidence>
<dbReference type="InterPro" id="IPR003749">
    <property type="entry name" value="ThiS/MoaD-like"/>
</dbReference>